<gene>
    <name evidence="3" type="ORF">ACFPET_23385</name>
</gene>
<dbReference type="Gene3D" id="3.60.15.10">
    <property type="entry name" value="Ribonuclease Z/Hydroxyacylglutathione hydrolase-like"/>
    <property type="match status" value="1"/>
</dbReference>
<dbReference type="SMART" id="SM00849">
    <property type="entry name" value="Lactamase_B"/>
    <property type="match status" value="1"/>
</dbReference>
<dbReference type="InterPro" id="IPR001279">
    <property type="entry name" value="Metallo-B-lactamas"/>
</dbReference>
<feature type="region of interest" description="Disordered" evidence="1">
    <location>
        <begin position="1"/>
        <end position="20"/>
    </location>
</feature>
<name>A0ABV8U4S9_9ACTN</name>
<dbReference type="EMBL" id="JBHSDK010000062">
    <property type="protein sequence ID" value="MFC4338139.1"/>
    <property type="molecule type" value="Genomic_DNA"/>
</dbReference>
<reference evidence="4" key="1">
    <citation type="journal article" date="2019" name="Int. J. Syst. Evol. Microbiol.">
        <title>The Global Catalogue of Microorganisms (GCM) 10K type strain sequencing project: providing services to taxonomists for standard genome sequencing and annotation.</title>
        <authorList>
            <consortium name="The Broad Institute Genomics Platform"/>
            <consortium name="The Broad Institute Genome Sequencing Center for Infectious Disease"/>
            <person name="Wu L."/>
            <person name="Ma J."/>
        </authorList>
    </citation>
    <scope>NUCLEOTIDE SEQUENCE [LARGE SCALE GENOMIC DNA]</scope>
    <source>
        <strain evidence="4">IBRC-M 10908</strain>
    </source>
</reference>
<dbReference type="Proteomes" id="UP001595823">
    <property type="component" value="Unassembled WGS sequence"/>
</dbReference>
<dbReference type="RefSeq" id="WP_380625893.1">
    <property type="nucleotide sequence ID" value="NZ_JBHSDK010000062.1"/>
</dbReference>
<sequence>MTNHVNSGYTGHVTPEGPAQTRDLAGLRITKFSVSAMDNNCYLLEDRGTGKKILIDAAANAERILEVTGTDLEAVITTHRHWDHVRALQQVIEATGAESYAHPDDAPEVPVVTKSVTDGQRITLGSCDLQIIHLVGHTPGSIAVKYDDPEGFSHIWSGDSLFPGGVGKTDGPENFTSLVDDVEEKIFNLSTDGTTVYPGHGDDTTIGKERPHLYEWRKRGW</sequence>
<keyword evidence="4" id="KW-1185">Reference proteome</keyword>
<dbReference type="SUPFAM" id="SSF56281">
    <property type="entry name" value="Metallo-hydrolase/oxidoreductase"/>
    <property type="match status" value="1"/>
</dbReference>
<dbReference type="PANTHER" id="PTHR46233">
    <property type="entry name" value="HYDROXYACYLGLUTATHIONE HYDROLASE GLOC"/>
    <property type="match status" value="1"/>
</dbReference>
<evidence type="ECO:0000256" key="1">
    <source>
        <dbReference type="SAM" id="MobiDB-lite"/>
    </source>
</evidence>
<dbReference type="InterPro" id="IPR051453">
    <property type="entry name" value="MBL_Glyoxalase_II"/>
</dbReference>
<protein>
    <submittedName>
        <fullName evidence="3">MBL fold metallo-hydrolase</fullName>
    </submittedName>
</protein>
<evidence type="ECO:0000313" key="3">
    <source>
        <dbReference type="EMBL" id="MFC4338139.1"/>
    </source>
</evidence>
<organism evidence="3 4">
    <name type="scientific">Salininema proteolyticum</name>
    <dbReference type="NCBI Taxonomy" id="1607685"/>
    <lineage>
        <taxon>Bacteria</taxon>
        <taxon>Bacillati</taxon>
        <taxon>Actinomycetota</taxon>
        <taxon>Actinomycetes</taxon>
        <taxon>Glycomycetales</taxon>
        <taxon>Glycomycetaceae</taxon>
        <taxon>Salininema</taxon>
    </lineage>
</organism>
<dbReference type="PANTHER" id="PTHR46233:SF1">
    <property type="entry name" value="CONSERVED PROTEIN"/>
    <property type="match status" value="1"/>
</dbReference>
<feature type="domain" description="Metallo-beta-lactamase" evidence="2">
    <location>
        <begin position="38"/>
        <end position="200"/>
    </location>
</feature>
<evidence type="ECO:0000313" key="4">
    <source>
        <dbReference type="Proteomes" id="UP001595823"/>
    </source>
</evidence>
<proteinExistence type="predicted"/>
<evidence type="ECO:0000259" key="2">
    <source>
        <dbReference type="SMART" id="SM00849"/>
    </source>
</evidence>
<dbReference type="CDD" id="cd06262">
    <property type="entry name" value="metallo-hydrolase-like_MBL-fold"/>
    <property type="match status" value="1"/>
</dbReference>
<dbReference type="InterPro" id="IPR036866">
    <property type="entry name" value="RibonucZ/Hydroxyglut_hydro"/>
</dbReference>
<comment type="caution">
    <text evidence="3">The sequence shown here is derived from an EMBL/GenBank/DDBJ whole genome shotgun (WGS) entry which is preliminary data.</text>
</comment>
<accession>A0ABV8U4S9</accession>
<dbReference type="Pfam" id="PF00753">
    <property type="entry name" value="Lactamase_B"/>
    <property type="match status" value="1"/>
</dbReference>